<organism evidence="8 9">
    <name type="scientific">Pedobacter hiemivivus</name>
    <dbReference type="NCBI Taxonomy" id="2530454"/>
    <lineage>
        <taxon>Bacteria</taxon>
        <taxon>Pseudomonadati</taxon>
        <taxon>Bacteroidota</taxon>
        <taxon>Sphingobacteriia</taxon>
        <taxon>Sphingobacteriales</taxon>
        <taxon>Sphingobacteriaceae</taxon>
        <taxon>Pedobacter</taxon>
    </lineage>
</organism>
<evidence type="ECO:0000256" key="2">
    <source>
        <dbReference type="ARBA" id="ARBA00022605"/>
    </source>
</evidence>
<dbReference type="PANTHER" id="PTHR43622">
    <property type="entry name" value="3-DEHYDROQUINATE SYNTHASE"/>
    <property type="match status" value="1"/>
</dbReference>
<dbReference type="Gene3D" id="1.20.1090.10">
    <property type="entry name" value="Dehydroquinate synthase-like - alpha domain"/>
    <property type="match status" value="1"/>
</dbReference>
<dbReference type="EMBL" id="SWDX01000005">
    <property type="protein sequence ID" value="TKC60102.1"/>
    <property type="molecule type" value="Genomic_DNA"/>
</dbReference>
<dbReference type="EC" id="4.2.3.4" evidence="8"/>
<accession>A0A4U1GFM1</accession>
<dbReference type="GO" id="GO:0009073">
    <property type="term" value="P:aromatic amino acid family biosynthetic process"/>
    <property type="evidence" value="ECO:0007669"/>
    <property type="project" value="UniProtKB-KW"/>
</dbReference>
<dbReference type="AlphaFoldDB" id="A0A4U1GFM1"/>
<dbReference type="InterPro" id="IPR056179">
    <property type="entry name" value="DHQS_C"/>
</dbReference>
<gene>
    <name evidence="8" type="ORF">FBD94_14385</name>
</gene>
<keyword evidence="4" id="KW-0057">Aromatic amino acid biosynthesis</keyword>
<evidence type="ECO:0000313" key="9">
    <source>
        <dbReference type="Proteomes" id="UP000309594"/>
    </source>
</evidence>
<dbReference type="InterPro" id="IPR050071">
    <property type="entry name" value="Dehydroquinate_synthase"/>
</dbReference>
<proteinExistence type="predicted"/>
<feature type="domain" description="3-dehydroquinate synthase C-terminal" evidence="7">
    <location>
        <begin position="196"/>
        <end position="325"/>
    </location>
</feature>
<dbReference type="InterPro" id="IPR030960">
    <property type="entry name" value="DHQS/DOIS_N"/>
</dbReference>
<dbReference type="GO" id="GO:0003856">
    <property type="term" value="F:3-dehydroquinate synthase activity"/>
    <property type="evidence" value="ECO:0007669"/>
    <property type="project" value="UniProtKB-EC"/>
</dbReference>
<feature type="domain" description="3-dehydroquinate synthase N-terminal" evidence="6">
    <location>
        <begin position="81"/>
        <end position="194"/>
    </location>
</feature>
<evidence type="ECO:0000259" key="6">
    <source>
        <dbReference type="Pfam" id="PF01761"/>
    </source>
</evidence>
<comment type="cofactor">
    <cofactor evidence="1">
        <name>NAD(+)</name>
        <dbReference type="ChEBI" id="CHEBI:57540"/>
    </cofactor>
</comment>
<evidence type="ECO:0000256" key="4">
    <source>
        <dbReference type="ARBA" id="ARBA00023141"/>
    </source>
</evidence>
<keyword evidence="2" id="KW-0028">Amino-acid biosynthesis</keyword>
<name>A0A4U1GFM1_9SPHI</name>
<evidence type="ECO:0000313" key="8">
    <source>
        <dbReference type="EMBL" id="TKC60102.1"/>
    </source>
</evidence>
<evidence type="ECO:0000256" key="1">
    <source>
        <dbReference type="ARBA" id="ARBA00001911"/>
    </source>
</evidence>
<sequence length="392" mass="43552">MSFLEQSFSVKFDYKIYFTNSLFQSTNTILADFFKGRPAEGSQKIFFVIDEGVAIAHPNLTKDIKAYFELHRQVNLINDIMIIPGGEASKNDPQLFEQLVDAVDVHGIDRHSYIAAIGGGAVLDLVGYAAAVSHRGIKHIRIPTTVLSQNDSGIGVKNGINYKGKKNFLGTFSPPTAVFNDEQFLQTLSDRDYRSGISEAIKVALIKDPAFFYWIEDHANELASKHTDSMNYLIKHCAKLHLDHIAGADPFETGSARPLDFGHWSAHKQEQLSQFTVLHGEAVAMGIALDSTYSFFAGLLTEDKLQRILSVMLQLSFEITDPIIQIKDTQSPILKGLTEFQEHLGGKLTITLLTDLGTGKEVHEMDHQLLIKASDYVANFAKNNLVLNSINH</sequence>
<dbReference type="Proteomes" id="UP000309594">
    <property type="component" value="Unassembled WGS sequence"/>
</dbReference>
<dbReference type="NCBIfam" id="NF004852">
    <property type="entry name" value="PRK06203.1"/>
    <property type="match status" value="1"/>
</dbReference>
<dbReference type="Pfam" id="PF01761">
    <property type="entry name" value="DHQ_synthase"/>
    <property type="match status" value="1"/>
</dbReference>
<evidence type="ECO:0000259" key="7">
    <source>
        <dbReference type="Pfam" id="PF24621"/>
    </source>
</evidence>
<comment type="caution">
    <text evidence="8">The sequence shown here is derived from an EMBL/GenBank/DDBJ whole genome shotgun (WGS) entry which is preliminary data.</text>
</comment>
<reference evidence="8 9" key="1">
    <citation type="submission" date="2019-04" db="EMBL/GenBank/DDBJ databases">
        <title>Pedobacter sp. RP-1-16 sp. nov., isolated from Arctic soil.</title>
        <authorList>
            <person name="Dahal R.H."/>
            <person name="Kim D.-U."/>
        </authorList>
    </citation>
    <scope>NUCLEOTIDE SEQUENCE [LARGE SCALE GENOMIC DNA]</scope>
    <source>
        <strain evidence="8 9">RP-1-16</strain>
    </source>
</reference>
<dbReference type="SUPFAM" id="SSF56796">
    <property type="entry name" value="Dehydroquinate synthase-like"/>
    <property type="match status" value="1"/>
</dbReference>
<evidence type="ECO:0000256" key="5">
    <source>
        <dbReference type="ARBA" id="ARBA00023239"/>
    </source>
</evidence>
<keyword evidence="5 8" id="KW-0456">Lyase</keyword>
<dbReference type="PANTHER" id="PTHR43622:SF7">
    <property type="entry name" value="3-DEHYDROQUINATE SYNTHASE, CHLOROPLASTIC"/>
    <property type="match status" value="1"/>
</dbReference>
<dbReference type="GO" id="GO:0008652">
    <property type="term" value="P:amino acid biosynthetic process"/>
    <property type="evidence" value="ECO:0007669"/>
    <property type="project" value="UniProtKB-KW"/>
</dbReference>
<keyword evidence="3" id="KW-0520">NAD</keyword>
<dbReference type="RefSeq" id="WP_136880682.1">
    <property type="nucleotide sequence ID" value="NZ_SWDX01000005.1"/>
</dbReference>
<dbReference type="Gene3D" id="3.40.50.1970">
    <property type="match status" value="1"/>
</dbReference>
<protein>
    <submittedName>
        <fullName evidence="8">3-dehydroquinate synthase</fullName>
        <ecNumber evidence="8">4.2.3.4</ecNumber>
    </submittedName>
</protein>
<dbReference type="CDD" id="cd08198">
    <property type="entry name" value="DHQS-like"/>
    <property type="match status" value="1"/>
</dbReference>
<evidence type="ECO:0000256" key="3">
    <source>
        <dbReference type="ARBA" id="ARBA00023027"/>
    </source>
</evidence>
<dbReference type="Pfam" id="PF24621">
    <property type="entry name" value="DHQS_C"/>
    <property type="match status" value="1"/>
</dbReference>